<feature type="compositionally biased region" description="Basic and acidic residues" evidence="1">
    <location>
        <begin position="133"/>
        <end position="144"/>
    </location>
</feature>
<reference evidence="2 3" key="1">
    <citation type="journal article" date="2007" name="Science">
        <title>Sea anemone genome reveals ancestral eumetazoan gene repertoire and genomic organization.</title>
        <authorList>
            <person name="Putnam N.H."/>
            <person name="Srivastava M."/>
            <person name="Hellsten U."/>
            <person name="Dirks B."/>
            <person name="Chapman J."/>
            <person name="Salamov A."/>
            <person name="Terry A."/>
            <person name="Shapiro H."/>
            <person name="Lindquist E."/>
            <person name="Kapitonov V.V."/>
            <person name="Jurka J."/>
            <person name="Genikhovich G."/>
            <person name="Grigoriev I.V."/>
            <person name="Lucas S.M."/>
            <person name="Steele R.E."/>
            <person name="Finnerty J.R."/>
            <person name="Technau U."/>
            <person name="Martindale M.Q."/>
            <person name="Rokhsar D.S."/>
        </authorList>
    </citation>
    <scope>NUCLEOTIDE SEQUENCE [LARGE SCALE GENOMIC DNA]</scope>
    <source>
        <strain evidence="3">CH2 X CH6</strain>
    </source>
</reference>
<feature type="region of interest" description="Disordered" evidence="1">
    <location>
        <begin position="205"/>
        <end position="237"/>
    </location>
</feature>
<sequence length="634" mass="71967">MAAVQSSTGLHLEQYILETTGETVNLLEDSNARFKAVQENTHLVVSYFDMHTRSYHENVVRPVFGVSDYWYRYEFAESRSQIHWHQLSWREDRQPHELLHQAVQEECQKPEKVRRLNEWVEDNFAISASNPACKDEDGEPRKEFWLPPEGTAEPVSEDDDPLGSRRLERNWDTATSSTALDKYLARPCDQCPMFVEAIVVNASRQAEGAREPTYESDGEDEPADAEEQPDWVDNYTGPNQTYESVKEFQYDDGAEDFDWSSSTIVIPETADPKVWLVNQIEENDYTPLRLVVSGTGGTGKSYMIKCIQRLVQQLFGYYSSQLSILTDWWESVQRTHGAAGNALRTLQENCKNLAVLIGDERSMVGRTMLGWMEQHMRYGINKGTTSEQLWGGIPVVVLMSPTPTYIPDSRNAPSNHGRLVWTMFDSAAELTQTIRQAESERQLRDADVTANIHNHYRAEWMKKVFSSFLQWGRNKTKILECNSLPGHPVAKIKAENHGHHAQKADSNKAGSLLPRLCLYRDSKVMLVANLKATWGLFNGAVGRVVDIVYLNGRRQTDDPPPLPDYVMVHTCPGSLETGMGDDDPQMPRYDGRGRGTIQVRCDSPWYICKLLSLLLDVPAIATSKLEKGSQNREN</sequence>
<evidence type="ECO:0000256" key="1">
    <source>
        <dbReference type="SAM" id="MobiDB-lite"/>
    </source>
</evidence>
<feature type="compositionally biased region" description="Acidic residues" evidence="1">
    <location>
        <begin position="214"/>
        <end position="230"/>
    </location>
</feature>
<dbReference type="InParanoid" id="A7SS04"/>
<evidence type="ECO:0000313" key="2">
    <source>
        <dbReference type="EMBL" id="EDO33521.1"/>
    </source>
</evidence>
<evidence type="ECO:0008006" key="4">
    <source>
        <dbReference type="Google" id="ProtNLM"/>
    </source>
</evidence>
<keyword evidence="3" id="KW-1185">Reference proteome</keyword>
<organism evidence="2 3">
    <name type="scientific">Nematostella vectensis</name>
    <name type="common">Starlet sea anemone</name>
    <dbReference type="NCBI Taxonomy" id="45351"/>
    <lineage>
        <taxon>Eukaryota</taxon>
        <taxon>Metazoa</taxon>
        <taxon>Cnidaria</taxon>
        <taxon>Anthozoa</taxon>
        <taxon>Hexacorallia</taxon>
        <taxon>Actiniaria</taxon>
        <taxon>Edwardsiidae</taxon>
        <taxon>Nematostella</taxon>
    </lineage>
</organism>
<dbReference type="STRING" id="45351.A7SS04"/>
<proteinExistence type="predicted"/>
<dbReference type="PhylomeDB" id="A7SS04"/>
<feature type="region of interest" description="Disordered" evidence="1">
    <location>
        <begin position="130"/>
        <end position="165"/>
    </location>
</feature>
<dbReference type="Proteomes" id="UP000001593">
    <property type="component" value="Unassembled WGS sequence"/>
</dbReference>
<dbReference type="EMBL" id="DS469769">
    <property type="protein sequence ID" value="EDO33521.1"/>
    <property type="molecule type" value="Genomic_DNA"/>
</dbReference>
<gene>
    <name evidence="2" type="ORF">NEMVEDRAFT_v1g216540</name>
</gene>
<dbReference type="HOGENOM" id="CLU_431694_0_0_1"/>
<dbReference type="AlphaFoldDB" id="A7SS04"/>
<evidence type="ECO:0000313" key="3">
    <source>
        <dbReference type="Proteomes" id="UP000001593"/>
    </source>
</evidence>
<name>A7SS04_NEMVE</name>
<accession>A7SS04</accession>
<protein>
    <recommendedName>
        <fullName evidence="4">DNA helicase</fullName>
    </recommendedName>
</protein>